<sequence length="113" mass="11762">MGSGLADSLDINADDALALARGMRSYAAEVAYGTVAPSNFGWAANAVRFGFADFRLADVCAAKSTETASANSALSDALQAIGDNTVKCVDAFHDTDHATKLRIDNLSTWKTGS</sequence>
<evidence type="ECO:0008006" key="3">
    <source>
        <dbReference type="Google" id="ProtNLM"/>
    </source>
</evidence>
<protein>
    <recommendedName>
        <fullName evidence="3">ESX-1 secretion-associated protein</fullName>
    </recommendedName>
</protein>
<dbReference type="OrthoDB" id="9846872at2"/>
<keyword evidence="2" id="KW-1185">Reference proteome</keyword>
<accession>A0A1J0VPT3</accession>
<dbReference type="RefSeq" id="WP_071927197.1">
    <property type="nucleotide sequence ID" value="NZ_CP018082.1"/>
</dbReference>
<evidence type="ECO:0000313" key="2">
    <source>
        <dbReference type="Proteomes" id="UP000183810"/>
    </source>
</evidence>
<name>A0A1J0VPT3_9NOCA</name>
<organism evidence="1 2">
    <name type="scientific">Nocardia mangyaensis</name>
    <dbReference type="NCBI Taxonomy" id="2213200"/>
    <lineage>
        <taxon>Bacteria</taxon>
        <taxon>Bacillati</taxon>
        <taxon>Actinomycetota</taxon>
        <taxon>Actinomycetes</taxon>
        <taxon>Mycobacteriales</taxon>
        <taxon>Nocardiaceae</taxon>
        <taxon>Nocardia</taxon>
    </lineage>
</organism>
<reference evidence="1" key="1">
    <citation type="submission" date="2016-11" db="EMBL/GenBank/DDBJ databases">
        <authorList>
            <person name="Jaros S."/>
            <person name="Januszkiewicz K."/>
            <person name="Wedrychowicz H."/>
        </authorList>
    </citation>
    <scope>NUCLEOTIDE SEQUENCE [LARGE SCALE GENOMIC DNA]</scope>
    <source>
        <strain evidence="1">Y48</strain>
    </source>
</reference>
<dbReference type="KEGG" id="nsl:BOX37_08570"/>
<dbReference type="EMBL" id="CP018082">
    <property type="protein sequence ID" value="APE34017.1"/>
    <property type="molecule type" value="Genomic_DNA"/>
</dbReference>
<proteinExistence type="predicted"/>
<dbReference type="AlphaFoldDB" id="A0A1J0VPT3"/>
<gene>
    <name evidence="1" type="ORF">BOX37_08570</name>
</gene>
<evidence type="ECO:0000313" key="1">
    <source>
        <dbReference type="EMBL" id="APE34017.1"/>
    </source>
</evidence>
<dbReference type="Proteomes" id="UP000183810">
    <property type="component" value="Chromosome"/>
</dbReference>